<evidence type="ECO:0000256" key="5">
    <source>
        <dbReference type="ARBA" id="ARBA00023239"/>
    </source>
</evidence>
<keyword evidence="4" id="KW-0324">Glycolysis</keyword>
<dbReference type="InterPro" id="IPR000741">
    <property type="entry name" value="FBA_I"/>
</dbReference>
<evidence type="ECO:0000256" key="4">
    <source>
        <dbReference type="ARBA" id="ARBA00023152"/>
    </source>
</evidence>
<keyword evidence="5" id="KW-0456">Lyase</keyword>
<name>A6KJD9_RAT</name>
<dbReference type="PANTHER" id="PTHR11627">
    <property type="entry name" value="FRUCTOSE-BISPHOSPHATE ALDOLASE"/>
    <property type="match status" value="1"/>
</dbReference>
<dbReference type="GO" id="GO:0004332">
    <property type="term" value="F:fructose-bisphosphate aldolase activity"/>
    <property type="evidence" value="ECO:0007669"/>
    <property type="project" value="UniProtKB-EC"/>
</dbReference>
<evidence type="ECO:0000256" key="3">
    <source>
        <dbReference type="ARBA" id="ARBA00013068"/>
    </source>
</evidence>
<dbReference type="Gene3D" id="3.20.20.70">
    <property type="entry name" value="Aldolase class I"/>
    <property type="match status" value="1"/>
</dbReference>
<dbReference type="EMBL" id="CH474056">
    <property type="protein sequence ID" value="EDL78180.1"/>
    <property type="molecule type" value="Genomic_DNA"/>
</dbReference>
<gene>
    <name evidence="6 8" type="primary">Aldob</name>
    <name evidence="6" type="ORF">rCG_60366</name>
</gene>
<dbReference type="SUPFAM" id="SSF51569">
    <property type="entry name" value="Aldolase"/>
    <property type="match status" value="1"/>
</dbReference>
<comment type="similarity">
    <text evidence="2">Belongs to the class I fructose-bisphosphate aldolase family.</text>
</comment>
<evidence type="ECO:0000313" key="6">
    <source>
        <dbReference type="EMBL" id="EDL78180.1"/>
    </source>
</evidence>
<dbReference type="GO" id="GO:0006096">
    <property type="term" value="P:glycolytic process"/>
    <property type="evidence" value="ECO:0007669"/>
    <property type="project" value="UniProtKB-KW"/>
</dbReference>
<evidence type="ECO:0000256" key="2">
    <source>
        <dbReference type="ARBA" id="ARBA00010387"/>
    </source>
</evidence>
<sequence length="220" mass="24665">MAHRFPALTSEQKKELSEIAQRIVANGKGILAADESVGTMGNRLQRIKVENTEENRRQFRELLFSVDNSISQSIGGVILFHETLYQKDSQGKLFRNILKEKGIVVGIKLDQGGAPLAGSFHEAGCGQLPGSPRTVCSHGLVRRCFHAVTLHSLLHLLDTVTYQPGSSCPKYFGWRPERLQSALEIRSHLIELLKTPHMRIINTGEKQNQLLKCEYEHVTQ</sequence>
<dbReference type="Proteomes" id="UP000234681">
    <property type="component" value="Chromosome 5"/>
</dbReference>
<organism evidence="6 7">
    <name type="scientific">Rattus norvegicus</name>
    <name type="common">Rat</name>
    <dbReference type="NCBI Taxonomy" id="10116"/>
    <lineage>
        <taxon>Eukaryota</taxon>
        <taxon>Metazoa</taxon>
        <taxon>Chordata</taxon>
        <taxon>Craniata</taxon>
        <taxon>Vertebrata</taxon>
        <taxon>Euteleostomi</taxon>
        <taxon>Mammalia</taxon>
        <taxon>Eutheria</taxon>
        <taxon>Euarchontoglires</taxon>
        <taxon>Glires</taxon>
        <taxon>Rodentia</taxon>
        <taxon>Myomorpha</taxon>
        <taxon>Muroidea</taxon>
        <taxon>Muridae</taxon>
        <taxon>Murinae</taxon>
        <taxon>Rattus</taxon>
    </lineage>
</organism>
<dbReference type="RGD" id="2090">
    <property type="gene designation" value="Aldob"/>
</dbReference>
<evidence type="ECO:0000313" key="7">
    <source>
        <dbReference type="Proteomes" id="UP000234681"/>
    </source>
</evidence>
<dbReference type="InterPro" id="IPR013785">
    <property type="entry name" value="Aldolase_TIM"/>
</dbReference>
<comment type="pathway">
    <text evidence="1">Carbohydrate degradation; glycolysis; D-glyceraldehyde 3-phosphate and glycerone phosphate from D-glucose: step 4/4.</text>
</comment>
<proteinExistence type="inferred from homology"/>
<dbReference type="AlphaFoldDB" id="A6KJD9"/>
<evidence type="ECO:0000256" key="1">
    <source>
        <dbReference type="ARBA" id="ARBA00004714"/>
    </source>
</evidence>
<evidence type="ECO:0000313" key="8">
    <source>
        <dbReference type="RGD" id="2090"/>
    </source>
</evidence>
<reference evidence="7" key="1">
    <citation type="submission" date="2005-09" db="EMBL/GenBank/DDBJ databases">
        <authorList>
            <person name="Mural R.J."/>
            <person name="Li P.W."/>
            <person name="Adams M.D."/>
            <person name="Amanatides P.G."/>
            <person name="Baden-Tillson H."/>
            <person name="Barnstead M."/>
            <person name="Chin S.H."/>
            <person name="Dew I."/>
            <person name="Evans C.A."/>
            <person name="Ferriera S."/>
            <person name="Flanigan M."/>
            <person name="Fosler C."/>
            <person name="Glodek A."/>
            <person name="Gu Z."/>
            <person name="Holt R.A."/>
            <person name="Jennings D."/>
            <person name="Kraft C.L."/>
            <person name="Lu F."/>
            <person name="Nguyen T."/>
            <person name="Nusskern D.R."/>
            <person name="Pfannkoch C.M."/>
            <person name="Sitter C."/>
            <person name="Sutton G.G."/>
            <person name="Venter J.C."/>
            <person name="Wang Z."/>
            <person name="Woodage T."/>
            <person name="Zheng X.H."/>
            <person name="Zhong F."/>
        </authorList>
    </citation>
    <scope>NUCLEOTIDE SEQUENCE [LARGE SCALE GENOMIC DNA]</scope>
    <source>
        <strain>BN</strain>
        <strain evidence="7">Sprague-Dawley</strain>
    </source>
</reference>
<protein>
    <recommendedName>
        <fullName evidence="3">fructose-bisphosphate aldolase</fullName>
        <ecNumber evidence="3">4.1.2.13</ecNumber>
    </recommendedName>
</protein>
<dbReference type="Pfam" id="PF00274">
    <property type="entry name" value="Glycolytic"/>
    <property type="match status" value="1"/>
</dbReference>
<dbReference type="EC" id="4.1.2.13" evidence="3"/>
<accession>A6KJD9</accession>